<keyword evidence="8" id="KW-1185">Reference proteome</keyword>
<dbReference type="AlphaFoldDB" id="A0A370TYR6"/>
<feature type="compositionally biased region" description="Polar residues" evidence="5">
    <location>
        <begin position="841"/>
        <end position="854"/>
    </location>
</feature>
<dbReference type="InterPro" id="IPR013244">
    <property type="entry name" value="Sec39_domain"/>
</dbReference>
<dbReference type="EMBL" id="NPIC01000001">
    <property type="protein sequence ID" value="RDL40665.1"/>
    <property type="molecule type" value="Genomic_DNA"/>
</dbReference>
<dbReference type="GO" id="GO:0015031">
    <property type="term" value="P:protein transport"/>
    <property type="evidence" value="ECO:0007669"/>
    <property type="project" value="UniProtKB-KW"/>
</dbReference>
<evidence type="ECO:0000256" key="5">
    <source>
        <dbReference type="SAM" id="MobiDB-lite"/>
    </source>
</evidence>
<dbReference type="GO" id="GO:0005783">
    <property type="term" value="C:endoplasmic reticulum"/>
    <property type="evidence" value="ECO:0007669"/>
    <property type="project" value="UniProtKB-SubCell"/>
</dbReference>
<dbReference type="Proteomes" id="UP000254866">
    <property type="component" value="Unassembled WGS sequence"/>
</dbReference>
<reference evidence="7 8" key="1">
    <citation type="journal article" date="2018" name="IMA Fungus">
        <title>IMA Genome-F 9: Draft genome sequence of Annulohypoxylon stygium, Aspergillus mulundensis, Berkeleyomyces basicola (syn. Thielaviopsis basicola), Ceratocystis smalleyi, two Cercospora beticola strains, Coleophoma cylindrospora, Fusarium fracticaudum, Phialophora cf. hyalina, and Morchella septimelata.</title>
        <authorList>
            <person name="Wingfield B.D."/>
            <person name="Bills G.F."/>
            <person name="Dong Y."/>
            <person name="Huang W."/>
            <person name="Nel W.J."/>
            <person name="Swalarsk-Parry B.S."/>
            <person name="Vaghefi N."/>
            <person name="Wilken P.M."/>
            <person name="An Z."/>
            <person name="de Beer Z.W."/>
            <person name="De Vos L."/>
            <person name="Chen L."/>
            <person name="Duong T.A."/>
            <person name="Gao Y."/>
            <person name="Hammerbacher A."/>
            <person name="Kikkert J.R."/>
            <person name="Li Y."/>
            <person name="Li H."/>
            <person name="Li K."/>
            <person name="Li Q."/>
            <person name="Liu X."/>
            <person name="Ma X."/>
            <person name="Naidoo K."/>
            <person name="Pethybridge S.J."/>
            <person name="Sun J."/>
            <person name="Steenkamp E.T."/>
            <person name="van der Nest M.A."/>
            <person name="van Wyk S."/>
            <person name="Wingfield M.J."/>
            <person name="Xiong C."/>
            <person name="Yue Q."/>
            <person name="Zhang X."/>
        </authorList>
    </citation>
    <scope>NUCLEOTIDE SEQUENCE [LARGE SCALE GENOMIC DNA]</scope>
    <source>
        <strain evidence="7 8">BP 5553</strain>
    </source>
</reference>
<feature type="region of interest" description="Disordered" evidence="5">
    <location>
        <begin position="893"/>
        <end position="915"/>
    </location>
</feature>
<dbReference type="OrthoDB" id="3434013at2759"/>
<dbReference type="GO" id="GO:0006890">
    <property type="term" value="P:retrograde vesicle-mediated transport, Golgi to endoplasmic reticulum"/>
    <property type="evidence" value="ECO:0007669"/>
    <property type="project" value="InterPro"/>
</dbReference>
<organism evidence="7 8">
    <name type="scientific">Venustampulla echinocandica</name>
    <dbReference type="NCBI Taxonomy" id="2656787"/>
    <lineage>
        <taxon>Eukaryota</taxon>
        <taxon>Fungi</taxon>
        <taxon>Dikarya</taxon>
        <taxon>Ascomycota</taxon>
        <taxon>Pezizomycotina</taxon>
        <taxon>Leotiomycetes</taxon>
        <taxon>Helotiales</taxon>
        <taxon>Pleuroascaceae</taxon>
        <taxon>Venustampulla</taxon>
    </lineage>
</organism>
<evidence type="ECO:0000256" key="3">
    <source>
        <dbReference type="ARBA" id="ARBA00022824"/>
    </source>
</evidence>
<keyword evidence="4" id="KW-0653">Protein transport</keyword>
<evidence type="ECO:0000259" key="6">
    <source>
        <dbReference type="Pfam" id="PF08314"/>
    </source>
</evidence>
<evidence type="ECO:0000256" key="1">
    <source>
        <dbReference type="ARBA" id="ARBA00004240"/>
    </source>
</evidence>
<keyword evidence="2" id="KW-0813">Transport</keyword>
<feature type="region of interest" description="Disordered" evidence="5">
    <location>
        <begin position="821"/>
        <end position="857"/>
    </location>
</feature>
<evidence type="ECO:0000256" key="4">
    <source>
        <dbReference type="ARBA" id="ARBA00022927"/>
    </source>
</evidence>
<name>A0A370TYR6_9HELO</name>
<evidence type="ECO:0000313" key="7">
    <source>
        <dbReference type="EMBL" id="RDL40665.1"/>
    </source>
</evidence>
<evidence type="ECO:0000256" key="2">
    <source>
        <dbReference type="ARBA" id="ARBA00022448"/>
    </source>
</evidence>
<dbReference type="PANTHER" id="PTHR40787">
    <property type="entry name" value="SECRETED PROTEIN"/>
    <property type="match status" value="1"/>
</dbReference>
<keyword evidence="3" id="KW-0256">Endoplasmic reticulum</keyword>
<comment type="subcellular location">
    <subcellularLocation>
        <location evidence="1">Endoplasmic reticulum</location>
    </subcellularLocation>
</comment>
<protein>
    <recommendedName>
        <fullName evidence="6">Sec39 domain-containing protein</fullName>
    </recommendedName>
</protein>
<gene>
    <name evidence="7" type="ORF">BP5553_00644</name>
</gene>
<accession>A0A370TYR6</accession>
<evidence type="ECO:0000313" key="8">
    <source>
        <dbReference type="Proteomes" id="UP000254866"/>
    </source>
</evidence>
<dbReference type="RefSeq" id="XP_031873321.1">
    <property type="nucleotide sequence ID" value="XM_032009267.1"/>
</dbReference>
<dbReference type="GeneID" id="43593493"/>
<comment type="caution">
    <text evidence="7">The sequence shown here is derived from an EMBL/GenBank/DDBJ whole genome shotgun (WGS) entry which is preliminary data.</text>
</comment>
<dbReference type="PANTHER" id="PTHR40787:SF3">
    <property type="entry name" value="PROTEIN TRANSPORT PROTEIN SEC39"/>
    <property type="match status" value="1"/>
</dbReference>
<dbReference type="Pfam" id="PF08314">
    <property type="entry name" value="Sec39"/>
    <property type="match status" value="1"/>
</dbReference>
<sequence length="952" mass="105584">MSISQSMAGSEVSPAQVILLAVQLASKADISALETLISHNRKTLPLELTLRILLTHLPESLESVTYVPFLERLYSGVLTSVPEFQIDKYVLDDLTDAEAKKKVRKLHLLPLTWPYDPADEPLGPLVRFLVLRSLRVDENTGLITQLPALLGPFLHHSTFLRTWLISSILPLLRFNYEYHPEDTLFLTIPAFEQLDVESGVNLLLSRTGINGNGNGTTVGRDLRGLVGPWMYGGNKRKRKNSRTSSQVGLQPIAALDEGQHANEKCAGWEEVFKWIIQQAGTAWETVVEVVEQWDGPGDVDLGVYGDGTVGFEESEQQHLERRYGRSAIAAAYLISDESVEALAGVHRILTRITTLLDQDRIPTLQTAISLLSPVSGLDEKILSKDNVVYLRNGLLDEHNCLTRPGETSARLLHALIISAYLCMRVGYNFTVRRAGELVLLQEQREQKVEFNKLMRQVSNGPKGDDRYWIKLRSEILWLRSWGAEELPEGAGDTVGRGVFGQLSKAYVEAEILKLFLSNNRYTLARSIYETSPDRPLSNELLVDTTIAAAMNAYDNATNANKTRGGVKKCNDILEAFPDTLEDSLDKDQVMSLINVTHWIGEYRLVFKQGEPFKPVTLRVYGDPISIIGKILDQNPKSYAKINNLVNIGKEMVKAGLILRESNGRARKPFDYERKEQLLIAEKRVVSMCIDAALADDDFETAYSYVVTRLKDIAGPSHSRSPALEKTQSGLMAEVPPKVVDDWSWRAALQAGKYRRNAATTKPTHFGNSSGNLEIRHLEQRMECLSQALRIAPKATLQEILNAYRRCEEELESLVQQEVEQEAAWDAQGDDQQVPGGFKSTPMKQNNTVSSTSRATGAAEEAPMSLFDLSRASMARAQSGFSALSMLKGNATLDMNETGHTNSEDAGGPTTPKHAVRKRDQLKNVAVGSLASGIGWLINAPPVNTNSDESEGH</sequence>
<proteinExistence type="predicted"/>
<feature type="domain" description="Sec39" evidence="6">
    <location>
        <begin position="18"/>
        <end position="824"/>
    </location>
</feature>